<reference evidence="2 3" key="1">
    <citation type="submission" date="2021-01" db="EMBL/GenBank/DDBJ databases">
        <title>Genome public.</title>
        <authorList>
            <person name="Liu C."/>
            <person name="Sun Q."/>
        </authorList>
    </citation>
    <scope>NUCLEOTIDE SEQUENCE [LARGE SCALE GENOMIC DNA]</scope>
    <source>
        <strain evidence="2 3">YIM B02564</strain>
    </source>
</reference>
<proteinExistence type="predicted"/>
<keyword evidence="1" id="KW-0732">Signal</keyword>
<dbReference type="EMBL" id="JAESWB010000181">
    <property type="protein sequence ID" value="MBL4953346.1"/>
    <property type="molecule type" value="Genomic_DNA"/>
</dbReference>
<feature type="signal peptide" evidence="1">
    <location>
        <begin position="1"/>
        <end position="22"/>
    </location>
</feature>
<feature type="chain" id="PRO_5045087865" description="Lipoprotein" evidence="1">
    <location>
        <begin position="23"/>
        <end position="280"/>
    </location>
</feature>
<name>A0ABS1TPW4_9BACI</name>
<evidence type="ECO:0000256" key="1">
    <source>
        <dbReference type="SAM" id="SignalP"/>
    </source>
</evidence>
<protein>
    <recommendedName>
        <fullName evidence="4">Lipoprotein</fullName>
    </recommendedName>
</protein>
<evidence type="ECO:0008006" key="4">
    <source>
        <dbReference type="Google" id="ProtNLM"/>
    </source>
</evidence>
<dbReference type="Proteomes" id="UP000623967">
    <property type="component" value="Unassembled WGS sequence"/>
</dbReference>
<gene>
    <name evidence="2" type="ORF">JK635_14120</name>
</gene>
<keyword evidence="3" id="KW-1185">Reference proteome</keyword>
<dbReference type="RefSeq" id="WP_202654597.1">
    <property type="nucleotide sequence ID" value="NZ_JAESWB010000181.1"/>
</dbReference>
<organism evidence="2 3">
    <name type="scientific">Neobacillus paridis</name>
    <dbReference type="NCBI Taxonomy" id="2803862"/>
    <lineage>
        <taxon>Bacteria</taxon>
        <taxon>Bacillati</taxon>
        <taxon>Bacillota</taxon>
        <taxon>Bacilli</taxon>
        <taxon>Bacillales</taxon>
        <taxon>Bacillaceae</taxon>
        <taxon>Neobacillus</taxon>
    </lineage>
</organism>
<dbReference type="PROSITE" id="PS51257">
    <property type="entry name" value="PROKAR_LIPOPROTEIN"/>
    <property type="match status" value="1"/>
</dbReference>
<sequence>MNRTKWLLICLSLLLGLVGCSAKTDRQVEKIIDKEHLTNEEKQLVKDSMLIEYVKDTYGNIVQITGFEIIPEEPEEAPPYITVKVKDREKGWVAEISCELYSTSKGKTTCKPYDNYLFRALSEGVQKEVEPALKKAFGAEKGNVSYFAFASVDNAQEKRWKFQQKPDYEKLKAEVPISIYIHSTAKESSIGDYSNQLFTFIQSLKKQEAILLDSNNGINFYKDEKLRDQYGNVYAKIITLDQADIKEMESPEQLKSHVRKGYMDGYNGEKERFERRMGDQ</sequence>
<comment type="caution">
    <text evidence="2">The sequence shown here is derived from an EMBL/GenBank/DDBJ whole genome shotgun (WGS) entry which is preliminary data.</text>
</comment>
<accession>A0ABS1TPW4</accession>
<evidence type="ECO:0000313" key="2">
    <source>
        <dbReference type="EMBL" id="MBL4953346.1"/>
    </source>
</evidence>
<evidence type="ECO:0000313" key="3">
    <source>
        <dbReference type="Proteomes" id="UP000623967"/>
    </source>
</evidence>